<feature type="region of interest" description="Disordered" evidence="13">
    <location>
        <begin position="1"/>
        <end position="56"/>
    </location>
</feature>
<keyword evidence="6 11" id="KW-0547">Nucleotide-binding</keyword>
<evidence type="ECO:0000256" key="13">
    <source>
        <dbReference type="SAM" id="MobiDB-lite"/>
    </source>
</evidence>
<keyword evidence="7 15" id="KW-0418">Kinase</keyword>
<comment type="subcellular location">
    <subcellularLocation>
        <location evidence="1">Cell membrane</location>
        <topology evidence="1">Lipid-anchor</topology>
    </subcellularLocation>
</comment>
<evidence type="ECO:0000256" key="7">
    <source>
        <dbReference type="ARBA" id="ARBA00022777"/>
    </source>
</evidence>
<evidence type="ECO:0000256" key="6">
    <source>
        <dbReference type="ARBA" id="ARBA00022741"/>
    </source>
</evidence>
<name>A0A7C9F199_OPUST</name>
<feature type="binding site" evidence="11">
    <location>
        <position position="136"/>
    </location>
    <ligand>
        <name>ATP</name>
        <dbReference type="ChEBI" id="CHEBI:30616"/>
    </ligand>
</feature>
<sequence>MIANRRASKWEDSQPEAGGTRSSASRIAGRRPTDMDELPSNTSAPPPTDSGGSREASMSNIAAASAFTVADRRKMRNNVEISQESYAPLNISSRTFAFDELAAATRNLSPECFLGEGGFACVYKGCLQDGQVVAVKLMHKNGSRHRQFIVEALMLSHLDHPNLVNLIGYCLDSDRPLLVYEYMPLGSLEDHLHDLPLDREPLDWNTRMKIAVGAAKGLEYLHDEANPPVIYRDFKPSNILLVGEYHPKLSDFGLAKHAPTGGKSHVTTNIRGTAGFCAPEYVMSGHLTKKSDIYSFGVVFLELITGRKVVDSTRPPGKQSLVEWAKPLFGDRRKFIKLADPRLRGQFPERVLYQATAVASMCLQGDAAARPPIGDVIALSHLADKAYNPNPNAKYDTRVKEIGGSGLKWDLEGLRGRGLSWRHCERIAWQLGERGFS</sequence>
<keyword evidence="9" id="KW-0472">Membrane</keyword>
<dbReference type="CDD" id="cd14066">
    <property type="entry name" value="STKc_IRAK"/>
    <property type="match status" value="1"/>
</dbReference>
<dbReference type="PROSITE" id="PS00108">
    <property type="entry name" value="PROTEIN_KINASE_ST"/>
    <property type="match status" value="1"/>
</dbReference>
<dbReference type="Gene3D" id="1.10.510.10">
    <property type="entry name" value="Transferase(Phosphotransferase) domain 1"/>
    <property type="match status" value="1"/>
</dbReference>
<dbReference type="Gene3D" id="3.30.200.20">
    <property type="entry name" value="Phosphorylase Kinase, domain 1"/>
    <property type="match status" value="1"/>
</dbReference>
<dbReference type="PANTHER" id="PTHR47985">
    <property type="entry name" value="OS07G0668900 PROTEIN"/>
    <property type="match status" value="1"/>
</dbReference>
<evidence type="ECO:0000256" key="3">
    <source>
        <dbReference type="ARBA" id="ARBA00022475"/>
    </source>
</evidence>
<reference evidence="15" key="1">
    <citation type="journal article" date="2013" name="J. Plant Res.">
        <title>Effect of fungi and light on seed germination of three Opuntia species from semiarid lands of central Mexico.</title>
        <authorList>
            <person name="Delgado-Sanchez P."/>
            <person name="Jimenez-Bremont J.F."/>
            <person name="Guerrero-Gonzalez Mde L."/>
            <person name="Flores J."/>
        </authorList>
    </citation>
    <scope>NUCLEOTIDE SEQUENCE</scope>
    <source>
        <tissue evidence="15">Cladode</tissue>
    </source>
</reference>
<keyword evidence="10" id="KW-0449">Lipoprotein</keyword>
<organism evidence="15">
    <name type="scientific">Opuntia streptacantha</name>
    <name type="common">Prickly pear cactus</name>
    <name type="synonym">Opuntia cardona</name>
    <dbReference type="NCBI Taxonomy" id="393608"/>
    <lineage>
        <taxon>Eukaryota</taxon>
        <taxon>Viridiplantae</taxon>
        <taxon>Streptophyta</taxon>
        <taxon>Embryophyta</taxon>
        <taxon>Tracheophyta</taxon>
        <taxon>Spermatophyta</taxon>
        <taxon>Magnoliopsida</taxon>
        <taxon>eudicotyledons</taxon>
        <taxon>Gunneridae</taxon>
        <taxon>Pentapetalae</taxon>
        <taxon>Caryophyllales</taxon>
        <taxon>Cactineae</taxon>
        <taxon>Cactaceae</taxon>
        <taxon>Opuntioideae</taxon>
        <taxon>Opuntia</taxon>
    </lineage>
</organism>
<dbReference type="AlphaFoldDB" id="A0A7C9F199"/>
<dbReference type="PROSITE" id="PS00107">
    <property type="entry name" value="PROTEIN_KINASE_ATP"/>
    <property type="match status" value="1"/>
</dbReference>
<dbReference type="Pfam" id="PF00069">
    <property type="entry name" value="Pkinase"/>
    <property type="match status" value="1"/>
</dbReference>
<keyword evidence="4 12" id="KW-0723">Serine/threonine-protein kinase</keyword>
<dbReference type="InterPro" id="IPR008271">
    <property type="entry name" value="Ser/Thr_kinase_AS"/>
</dbReference>
<evidence type="ECO:0000256" key="1">
    <source>
        <dbReference type="ARBA" id="ARBA00004193"/>
    </source>
</evidence>
<evidence type="ECO:0000256" key="2">
    <source>
        <dbReference type="ARBA" id="ARBA00008684"/>
    </source>
</evidence>
<proteinExistence type="inferred from homology"/>
<keyword evidence="15" id="KW-0675">Receptor</keyword>
<dbReference type="EC" id="2.7.11.30" evidence="15"/>
<dbReference type="PROSITE" id="PS50011">
    <property type="entry name" value="PROTEIN_KINASE_DOM"/>
    <property type="match status" value="1"/>
</dbReference>
<dbReference type="SUPFAM" id="SSF56112">
    <property type="entry name" value="Protein kinase-like (PK-like)"/>
    <property type="match status" value="1"/>
</dbReference>
<dbReference type="InterPro" id="IPR000719">
    <property type="entry name" value="Prot_kinase_dom"/>
</dbReference>
<evidence type="ECO:0000259" key="14">
    <source>
        <dbReference type="PROSITE" id="PS50011"/>
    </source>
</evidence>
<dbReference type="GO" id="GO:0005886">
    <property type="term" value="C:plasma membrane"/>
    <property type="evidence" value="ECO:0007669"/>
    <property type="project" value="UniProtKB-SubCell"/>
</dbReference>
<evidence type="ECO:0000256" key="8">
    <source>
        <dbReference type="ARBA" id="ARBA00022840"/>
    </source>
</evidence>
<keyword evidence="3" id="KW-1003">Cell membrane</keyword>
<evidence type="ECO:0000313" key="15">
    <source>
        <dbReference type="EMBL" id="MBA4679986.1"/>
    </source>
</evidence>
<evidence type="ECO:0000256" key="10">
    <source>
        <dbReference type="ARBA" id="ARBA00023288"/>
    </source>
</evidence>
<comment type="similarity">
    <text evidence="2">Belongs to the protein kinase superfamily. Ser/Thr protein kinase family.</text>
</comment>
<keyword evidence="8 11" id="KW-0067">ATP-binding</keyword>
<feature type="domain" description="Protein kinase" evidence="14">
    <location>
        <begin position="108"/>
        <end position="382"/>
    </location>
</feature>
<dbReference type="PANTHER" id="PTHR47985:SF44">
    <property type="entry name" value="SERINE_THREONINE-PROTEIN KINASE PBS1"/>
    <property type="match status" value="1"/>
</dbReference>
<dbReference type="GO" id="GO:0005524">
    <property type="term" value="F:ATP binding"/>
    <property type="evidence" value="ECO:0007669"/>
    <property type="project" value="UniProtKB-UniRule"/>
</dbReference>
<dbReference type="GO" id="GO:0004675">
    <property type="term" value="F:transmembrane receptor protein serine/threonine kinase activity"/>
    <property type="evidence" value="ECO:0007669"/>
    <property type="project" value="UniProtKB-EC"/>
</dbReference>
<dbReference type="FunFam" id="3.30.200.20:FF:000015">
    <property type="entry name" value="Somatic embryogenesis receptor kinase 1"/>
    <property type="match status" value="1"/>
</dbReference>
<dbReference type="InterPro" id="IPR011009">
    <property type="entry name" value="Kinase-like_dom_sf"/>
</dbReference>
<keyword evidence="5 15" id="KW-0808">Transferase</keyword>
<dbReference type="InterPro" id="IPR017441">
    <property type="entry name" value="Protein_kinase_ATP_BS"/>
</dbReference>
<protein>
    <submittedName>
        <fullName evidence="15">Receptor protein serine/threonine kinase</fullName>
        <ecNumber evidence="15">2.7.11.30</ecNumber>
    </submittedName>
</protein>
<evidence type="ECO:0000256" key="5">
    <source>
        <dbReference type="ARBA" id="ARBA00022679"/>
    </source>
</evidence>
<reference evidence="15" key="2">
    <citation type="submission" date="2020-07" db="EMBL/GenBank/DDBJ databases">
        <authorList>
            <person name="Vera ALvarez R."/>
            <person name="Arias-Moreno D.M."/>
            <person name="Jimenez-Jacinto V."/>
            <person name="Jimenez-Bremont J.F."/>
            <person name="Swaminathan K."/>
            <person name="Moose S.P."/>
            <person name="Guerrero-Gonzalez M.L."/>
            <person name="Marino-Ramirez L."/>
            <person name="Landsman D."/>
            <person name="Rodriguez-Kessler M."/>
            <person name="Delgado-Sanchez P."/>
        </authorList>
    </citation>
    <scope>NUCLEOTIDE SEQUENCE</scope>
    <source>
        <tissue evidence="15">Cladode</tissue>
    </source>
</reference>
<dbReference type="FunFam" id="1.10.510.10:FF:000032">
    <property type="entry name" value="Serine/threonine-protein kinase PBS1"/>
    <property type="match status" value="1"/>
</dbReference>
<evidence type="ECO:0000256" key="12">
    <source>
        <dbReference type="RuleBase" id="RU000304"/>
    </source>
</evidence>
<accession>A0A7C9F199</accession>
<evidence type="ECO:0000256" key="11">
    <source>
        <dbReference type="PROSITE-ProRule" id="PRU10141"/>
    </source>
</evidence>
<evidence type="ECO:0000256" key="9">
    <source>
        <dbReference type="ARBA" id="ARBA00023136"/>
    </source>
</evidence>
<evidence type="ECO:0000256" key="4">
    <source>
        <dbReference type="ARBA" id="ARBA00022527"/>
    </source>
</evidence>
<dbReference type="EMBL" id="GISG01285249">
    <property type="protein sequence ID" value="MBA4679986.1"/>
    <property type="molecule type" value="Transcribed_RNA"/>
</dbReference>